<dbReference type="GO" id="GO:0046872">
    <property type="term" value="F:metal ion binding"/>
    <property type="evidence" value="ECO:0007669"/>
    <property type="project" value="InterPro"/>
</dbReference>
<name>A0A543PG47_9ACTN</name>
<gene>
    <name evidence="6" type="ORF">FHU33_2472</name>
</gene>
<dbReference type="PROSITE" id="PS00060">
    <property type="entry name" value="ADH_IRON_2"/>
    <property type="match status" value="1"/>
</dbReference>
<accession>A0A543PG47</accession>
<dbReference type="InterPro" id="IPR018211">
    <property type="entry name" value="ADH_Fe_CS"/>
</dbReference>
<proteinExistence type="inferred from homology"/>
<sequence>MAFVYEYPTTERVIYGPDAVSGLAEAVDTLGGERVLLLTTRSLLGTALEARVREVLGERCVGVLSDVVQHVPTSSVDVLVQKARGYSPDLIVTLGGGSVTDAAKAVSASIGEGYEDGQSLYRHRIVFTYPDTVDLRPFTGPPLPIVAVPTTLSAAEYDGIFGMTSSAGVKDLYSDTRLTPRVVVLDAAVTVLTPERLWLGTGIRALDHAIETYVSRSPTPVTDATALHAIKLLAHNLPASRDPRDHEARVNCLVAGWLSMLGVANVTLGLSHGIGHQIGGLCDVPHGETSCVMLPAVLERVKEVAPQRLADIAAAMGADVSGRTPEEAATVGVEAVRSFISGLGLPTTLSAVGVRREQFPALARAAMEDMVVAFAPLDVREADVLELLERAY</sequence>
<evidence type="ECO:0000313" key="6">
    <source>
        <dbReference type="EMBL" id="TQN43050.1"/>
    </source>
</evidence>
<dbReference type="Pfam" id="PF25137">
    <property type="entry name" value="ADH_Fe_C"/>
    <property type="match status" value="1"/>
</dbReference>
<dbReference type="SUPFAM" id="SSF56796">
    <property type="entry name" value="Dehydroquinate synthase-like"/>
    <property type="match status" value="1"/>
</dbReference>
<dbReference type="Gene3D" id="1.20.1090.10">
    <property type="entry name" value="Dehydroquinate synthase-like - alpha domain"/>
    <property type="match status" value="1"/>
</dbReference>
<dbReference type="CDD" id="cd08192">
    <property type="entry name" value="MAR-like"/>
    <property type="match status" value="1"/>
</dbReference>
<organism evidence="6 7">
    <name type="scientific">Blastococcus colisei</name>
    <dbReference type="NCBI Taxonomy" id="1564162"/>
    <lineage>
        <taxon>Bacteria</taxon>
        <taxon>Bacillati</taxon>
        <taxon>Actinomycetota</taxon>
        <taxon>Actinomycetes</taxon>
        <taxon>Geodermatophilales</taxon>
        <taxon>Geodermatophilaceae</taxon>
        <taxon>Blastococcus</taxon>
    </lineage>
</organism>
<dbReference type="PANTHER" id="PTHR11496:SF102">
    <property type="entry name" value="ALCOHOL DEHYDROGENASE 4"/>
    <property type="match status" value="1"/>
</dbReference>
<evidence type="ECO:0000256" key="2">
    <source>
        <dbReference type="ARBA" id="ARBA00023002"/>
    </source>
</evidence>
<dbReference type="Pfam" id="PF00465">
    <property type="entry name" value="Fe-ADH"/>
    <property type="match status" value="1"/>
</dbReference>
<keyword evidence="2" id="KW-0560">Oxidoreductase</keyword>
<dbReference type="Gene3D" id="3.40.50.1970">
    <property type="match status" value="1"/>
</dbReference>
<dbReference type="EMBL" id="VFQE01000001">
    <property type="protein sequence ID" value="TQN43050.1"/>
    <property type="molecule type" value="Genomic_DNA"/>
</dbReference>
<keyword evidence="7" id="KW-1185">Reference proteome</keyword>
<dbReference type="InterPro" id="IPR056798">
    <property type="entry name" value="ADH_Fe_C"/>
</dbReference>
<protein>
    <submittedName>
        <fullName evidence="6">Alcohol dehydrogenase</fullName>
    </submittedName>
</protein>
<keyword evidence="3" id="KW-0520">NAD</keyword>
<dbReference type="AlphaFoldDB" id="A0A543PG47"/>
<evidence type="ECO:0000256" key="1">
    <source>
        <dbReference type="ARBA" id="ARBA00007358"/>
    </source>
</evidence>
<feature type="domain" description="Fe-containing alcohol dehydrogenase-like C-terminal" evidence="5">
    <location>
        <begin position="201"/>
        <end position="392"/>
    </location>
</feature>
<dbReference type="GO" id="GO:0004022">
    <property type="term" value="F:alcohol dehydrogenase (NAD+) activity"/>
    <property type="evidence" value="ECO:0007669"/>
    <property type="project" value="TreeGrafter"/>
</dbReference>
<evidence type="ECO:0000259" key="5">
    <source>
        <dbReference type="Pfam" id="PF25137"/>
    </source>
</evidence>
<evidence type="ECO:0000259" key="4">
    <source>
        <dbReference type="Pfam" id="PF00465"/>
    </source>
</evidence>
<evidence type="ECO:0000313" key="7">
    <source>
        <dbReference type="Proteomes" id="UP000319865"/>
    </source>
</evidence>
<reference evidence="6 7" key="1">
    <citation type="submission" date="2019-06" db="EMBL/GenBank/DDBJ databases">
        <title>Sequencing the genomes of 1000 actinobacteria strains.</title>
        <authorList>
            <person name="Klenk H.-P."/>
        </authorList>
    </citation>
    <scope>NUCLEOTIDE SEQUENCE [LARGE SCALE GENOMIC DNA]</scope>
    <source>
        <strain evidence="6 7">DSM 46837</strain>
    </source>
</reference>
<dbReference type="Proteomes" id="UP000319865">
    <property type="component" value="Unassembled WGS sequence"/>
</dbReference>
<dbReference type="InterPro" id="IPR001670">
    <property type="entry name" value="ADH_Fe/GldA"/>
</dbReference>
<comment type="similarity">
    <text evidence="1">Belongs to the iron-containing alcohol dehydrogenase family.</text>
</comment>
<feature type="domain" description="Alcohol dehydrogenase iron-type/glycerol dehydrogenase GldA" evidence="4">
    <location>
        <begin position="11"/>
        <end position="186"/>
    </location>
</feature>
<evidence type="ECO:0000256" key="3">
    <source>
        <dbReference type="ARBA" id="ARBA00023027"/>
    </source>
</evidence>
<comment type="caution">
    <text evidence="6">The sequence shown here is derived from an EMBL/GenBank/DDBJ whole genome shotgun (WGS) entry which is preliminary data.</text>
</comment>
<dbReference type="PANTHER" id="PTHR11496">
    <property type="entry name" value="ALCOHOL DEHYDROGENASE"/>
    <property type="match status" value="1"/>
</dbReference>
<dbReference type="InterPro" id="IPR039697">
    <property type="entry name" value="Alcohol_dehydrogenase_Fe"/>
</dbReference>